<dbReference type="GO" id="GO:0042151">
    <property type="term" value="C:nematocyst"/>
    <property type="evidence" value="ECO:0007669"/>
    <property type="project" value="UniProtKB-SubCell"/>
</dbReference>
<keyword evidence="3" id="KW-1052">Target cell membrane</keyword>
<dbReference type="Gene3D" id="2.60.270.20">
    <property type="entry name" value="Cytolysin/lectin"/>
    <property type="match status" value="1"/>
</dbReference>
<evidence type="ECO:0000313" key="7">
    <source>
        <dbReference type="Ensembl" id="ENSSORP00005021993.1"/>
    </source>
</evidence>
<dbReference type="PANTHER" id="PTHR40388">
    <property type="entry name" value="BRYOPORIN"/>
    <property type="match status" value="1"/>
</dbReference>
<dbReference type="GO" id="GO:0006812">
    <property type="term" value="P:monoatomic cation transport"/>
    <property type="evidence" value="ECO:0007669"/>
    <property type="project" value="InterPro"/>
</dbReference>
<evidence type="ECO:0000256" key="2">
    <source>
        <dbReference type="ARBA" id="ARBA00004532"/>
    </source>
</evidence>
<evidence type="ECO:0000256" key="5">
    <source>
        <dbReference type="ARBA" id="ARBA00023331"/>
    </source>
</evidence>
<dbReference type="SUPFAM" id="SSF63724">
    <property type="entry name" value="Cytolysin/lectin"/>
    <property type="match status" value="1"/>
</dbReference>
<dbReference type="GO" id="GO:0046931">
    <property type="term" value="P:pore complex assembly"/>
    <property type="evidence" value="ECO:0007669"/>
    <property type="project" value="InterPro"/>
</dbReference>
<dbReference type="OrthoDB" id="6132998at2759"/>
<evidence type="ECO:0000256" key="6">
    <source>
        <dbReference type="SAM" id="SignalP"/>
    </source>
</evidence>
<organism evidence="7 8">
    <name type="scientific">Sphaeramia orbicularis</name>
    <name type="common">orbiculate cardinalfish</name>
    <dbReference type="NCBI Taxonomy" id="375764"/>
    <lineage>
        <taxon>Eukaryota</taxon>
        <taxon>Metazoa</taxon>
        <taxon>Chordata</taxon>
        <taxon>Craniata</taxon>
        <taxon>Vertebrata</taxon>
        <taxon>Euteleostomi</taxon>
        <taxon>Actinopterygii</taxon>
        <taxon>Neopterygii</taxon>
        <taxon>Teleostei</taxon>
        <taxon>Neoteleostei</taxon>
        <taxon>Acanthomorphata</taxon>
        <taxon>Gobiaria</taxon>
        <taxon>Kurtiformes</taxon>
        <taxon>Apogonoidei</taxon>
        <taxon>Apogonidae</taxon>
        <taxon>Apogoninae</taxon>
        <taxon>Sphaeramia</taxon>
    </lineage>
</organism>
<dbReference type="Ensembl" id="ENSSORT00005022648.1">
    <property type="protein sequence ID" value="ENSSORP00005021993.1"/>
    <property type="gene ID" value="ENSSORG00005010742.1"/>
</dbReference>
<comment type="subcellular location">
    <subcellularLocation>
        <location evidence="2">Nematocyst</location>
    </subcellularLocation>
    <subcellularLocation>
        <location evidence="1">Target cell membrane</location>
    </subcellularLocation>
</comment>
<evidence type="ECO:0000256" key="4">
    <source>
        <dbReference type="ARBA" id="ARBA00023298"/>
    </source>
</evidence>
<sequence length="188" mass="20123">MAKAAGAAAAALGAVVAAGEAIAGASPTHRQCNVEITNVCKDYSLSNPRMYLDSGHCAIPQSPFIDSGTSDVAVFVKTPNTACGSVGVITYDLQDNKTQQSTKKMAVMFSVPYDFNFYSNVYAVGIFDHSRECDKTLYNEMISGSGSFARKKAKEPGSLIYEGGTFTIMATMSDTYQPVIKLRISQKI</sequence>
<dbReference type="GO" id="GO:0046930">
    <property type="term" value="C:pore complex"/>
    <property type="evidence" value="ECO:0007669"/>
    <property type="project" value="InterPro"/>
</dbReference>
<dbReference type="InterPro" id="IPR009104">
    <property type="entry name" value="Anemon_actinoporin-like"/>
</dbReference>
<protein>
    <submittedName>
        <fullName evidence="7">Bryoporin-like</fullName>
    </submittedName>
</protein>
<dbReference type="Pfam" id="PF06369">
    <property type="entry name" value="Anemone_cytotox"/>
    <property type="match status" value="1"/>
</dbReference>
<feature type="signal peptide" evidence="6">
    <location>
        <begin position="1"/>
        <end position="21"/>
    </location>
</feature>
<keyword evidence="5" id="KW-0166">Nematocyst</keyword>
<dbReference type="GO" id="GO:0051715">
    <property type="term" value="P:cytolysis in another organism"/>
    <property type="evidence" value="ECO:0007669"/>
    <property type="project" value="InterPro"/>
</dbReference>
<proteinExistence type="predicted"/>
<gene>
    <name evidence="7" type="primary">LOC115423406</name>
</gene>
<reference evidence="7" key="3">
    <citation type="submission" date="2025-09" db="UniProtKB">
        <authorList>
            <consortium name="Ensembl"/>
        </authorList>
    </citation>
    <scope>IDENTIFICATION</scope>
</reference>
<evidence type="ECO:0000256" key="1">
    <source>
        <dbReference type="ARBA" id="ARBA00004175"/>
    </source>
</evidence>
<dbReference type="GO" id="GO:0015267">
    <property type="term" value="F:channel activity"/>
    <property type="evidence" value="ECO:0007669"/>
    <property type="project" value="InterPro"/>
</dbReference>
<dbReference type="Proteomes" id="UP000472271">
    <property type="component" value="Chromosome 8"/>
</dbReference>
<keyword evidence="4" id="KW-0472">Membrane</keyword>
<accession>A0A673A0A1</accession>
<dbReference type="PANTHER" id="PTHR40388:SF1">
    <property type="entry name" value="BRYOPORIN"/>
    <property type="match status" value="1"/>
</dbReference>
<keyword evidence="6" id="KW-0732">Signal</keyword>
<evidence type="ECO:0000313" key="8">
    <source>
        <dbReference type="Proteomes" id="UP000472271"/>
    </source>
</evidence>
<dbReference type="GeneID" id="115423406"/>
<keyword evidence="8" id="KW-1185">Reference proteome</keyword>
<dbReference type="InterPro" id="IPR050677">
    <property type="entry name" value="Actinoporin_PFT"/>
</dbReference>
<dbReference type="InterPro" id="IPR015926">
    <property type="entry name" value="Cytolysin/lectin"/>
</dbReference>
<feature type="chain" id="PRO_5025625140" evidence="6">
    <location>
        <begin position="22"/>
        <end position="188"/>
    </location>
</feature>
<dbReference type="RefSeq" id="XP_029996031.1">
    <property type="nucleotide sequence ID" value="XM_030140171.1"/>
</dbReference>
<reference evidence="7" key="1">
    <citation type="submission" date="2019-06" db="EMBL/GenBank/DDBJ databases">
        <authorList>
            <consortium name="Wellcome Sanger Institute Data Sharing"/>
        </authorList>
    </citation>
    <scope>NUCLEOTIDE SEQUENCE [LARGE SCALE GENOMIC DNA]</scope>
</reference>
<dbReference type="GO" id="GO:0044218">
    <property type="term" value="C:other organism cell membrane"/>
    <property type="evidence" value="ECO:0007669"/>
    <property type="project" value="UniProtKB-KW"/>
</dbReference>
<dbReference type="AlphaFoldDB" id="A0A673A0A1"/>
<evidence type="ECO:0000256" key="3">
    <source>
        <dbReference type="ARBA" id="ARBA00022537"/>
    </source>
</evidence>
<keyword evidence="4" id="KW-1053">Target membrane</keyword>
<dbReference type="InParanoid" id="A0A673A0A1"/>
<name>A0A673A0A1_9TELE</name>
<reference evidence="7" key="2">
    <citation type="submission" date="2025-08" db="UniProtKB">
        <authorList>
            <consortium name="Ensembl"/>
        </authorList>
    </citation>
    <scope>IDENTIFICATION</scope>
</reference>